<name>A0A2K8PNW6_STRLA</name>
<organism evidence="1 2">
    <name type="scientific">Streptomyces lavendulae subsp. lavendulae</name>
    <dbReference type="NCBI Taxonomy" id="58340"/>
    <lineage>
        <taxon>Bacteria</taxon>
        <taxon>Bacillati</taxon>
        <taxon>Actinomycetota</taxon>
        <taxon>Actinomycetes</taxon>
        <taxon>Kitasatosporales</taxon>
        <taxon>Streptomycetaceae</taxon>
        <taxon>Streptomyces</taxon>
    </lineage>
</organism>
<dbReference type="KEGG" id="slx:SLAV_31930"/>
<keyword evidence="2" id="KW-1185">Reference proteome</keyword>
<dbReference type="Proteomes" id="UP000231791">
    <property type="component" value="Chromosome"/>
</dbReference>
<protein>
    <submittedName>
        <fullName evidence="1">Uncharacterized protein</fullName>
    </submittedName>
</protein>
<dbReference type="EMBL" id="CP024985">
    <property type="protein sequence ID" value="ATZ28158.1"/>
    <property type="molecule type" value="Genomic_DNA"/>
</dbReference>
<evidence type="ECO:0000313" key="2">
    <source>
        <dbReference type="Proteomes" id="UP000231791"/>
    </source>
</evidence>
<accession>A0A2K8PNW6</accession>
<dbReference type="AlphaFoldDB" id="A0A2K8PNW6"/>
<dbReference type="RefSeq" id="WP_030232612.1">
    <property type="nucleotide sequence ID" value="NZ_CP024985.1"/>
</dbReference>
<sequence length="255" mass="28472">MTTNPGPLLVVDADDPTTWPQPLADLVYELADDARREHHDPESYEDLDLDSYEETVRRFLEGHVVRAWHSSRLLDHEREAIRVRGLRLLTPDLVNERLDQARERGFLTPSEYRTLRANNHTVPEHRGWAKREDQICLRLSRAAMVHHGGGGRLLTCWGGEALYALHEGTASELAMKLRDLGTATIVTALLDFTAPGTGPHHVSRSIVHVLVGKALGYAPADASIVYRAPIPPHRIESIVTPGDAGYDQFPGLPRR</sequence>
<dbReference type="OrthoDB" id="9801870at2"/>
<gene>
    <name evidence="1" type="ORF">SLAV_31930</name>
</gene>
<evidence type="ECO:0000313" key="1">
    <source>
        <dbReference type="EMBL" id="ATZ28158.1"/>
    </source>
</evidence>
<dbReference type="GeneID" id="49387371"/>
<proteinExistence type="predicted"/>
<reference evidence="1 2" key="1">
    <citation type="submission" date="2017-11" db="EMBL/GenBank/DDBJ databases">
        <title>Complete genome sequence of Streptomyces lavendulae subsp. lavendulae CCM 3239 (formerly 'Streptomyces aureofaciens CCM 3239'), the producer of the angucycline-type antibiotic auricin.</title>
        <authorList>
            <person name="Busche T."/>
            <person name="Novakova R."/>
            <person name="Al'Dilaimi A."/>
            <person name="Homerova D."/>
            <person name="Feckova L."/>
            <person name="Rezuchova B."/>
            <person name="Mingyar E."/>
            <person name="Csolleiova D."/>
            <person name="Bekeova C."/>
            <person name="Winkler A."/>
            <person name="Sevcikova B."/>
            <person name="Kalinowski J."/>
            <person name="Kormanec J."/>
            <person name="Ruckert C."/>
        </authorList>
    </citation>
    <scope>NUCLEOTIDE SEQUENCE [LARGE SCALE GENOMIC DNA]</scope>
    <source>
        <strain evidence="1 2">CCM 3239</strain>
    </source>
</reference>